<dbReference type="EMBL" id="GDID01004163">
    <property type="protein sequence ID" value="JAP92443.1"/>
    <property type="molecule type" value="Transcribed_RNA"/>
</dbReference>
<dbReference type="PROSITE" id="PS51419">
    <property type="entry name" value="RAB"/>
    <property type="match status" value="1"/>
</dbReference>
<dbReference type="Pfam" id="PF00071">
    <property type="entry name" value="Ras"/>
    <property type="match status" value="1"/>
</dbReference>
<dbReference type="AlphaFoldDB" id="A0A146K6K1"/>
<sequence>MPKNLLLTTPKPTRLKILVIGPLQCGKSSFVNKLNGKQKLQPAPTLGVDAVTIDTVVNQKEFKLTFFDTSGDSIYKEVRSEFYNDLAVLVVCFDLSSKQSYLEVQQFVDEFQQSGSFDAAVMLVGCKADKQKVGDAEFNVLTSRLKAKSFKVGPDSTNDAEILSTIVQLAKSK</sequence>
<dbReference type="InterPro" id="IPR027417">
    <property type="entry name" value="P-loop_NTPase"/>
</dbReference>
<evidence type="ECO:0000256" key="1">
    <source>
        <dbReference type="ARBA" id="ARBA00022741"/>
    </source>
</evidence>
<keyword evidence="1" id="KW-0547">Nucleotide-binding</keyword>
<protein>
    <submittedName>
        <fullName evidence="2">Rab-like protein</fullName>
    </submittedName>
</protein>
<dbReference type="SUPFAM" id="SSF52540">
    <property type="entry name" value="P-loop containing nucleoside triphosphate hydrolases"/>
    <property type="match status" value="1"/>
</dbReference>
<dbReference type="SMART" id="SM00173">
    <property type="entry name" value="RAS"/>
    <property type="match status" value="1"/>
</dbReference>
<reference evidence="2" key="1">
    <citation type="submission" date="2015-07" db="EMBL/GenBank/DDBJ databases">
        <title>Adaptation to a free-living lifestyle via gene acquisitions in the diplomonad Trepomonas sp. PC1.</title>
        <authorList>
            <person name="Xu F."/>
            <person name="Jerlstrom-Hultqvist J."/>
            <person name="Kolisko M."/>
            <person name="Simpson A.G.B."/>
            <person name="Roger A.J."/>
            <person name="Svard S.G."/>
            <person name="Andersson J.O."/>
        </authorList>
    </citation>
    <scope>NUCLEOTIDE SEQUENCE</scope>
    <source>
        <strain evidence="2">PC1</strain>
    </source>
</reference>
<dbReference type="InterPro" id="IPR001806">
    <property type="entry name" value="Small_GTPase"/>
</dbReference>
<evidence type="ECO:0000313" key="2">
    <source>
        <dbReference type="EMBL" id="JAP92443.1"/>
    </source>
</evidence>
<dbReference type="GO" id="GO:0005525">
    <property type="term" value="F:GTP binding"/>
    <property type="evidence" value="ECO:0007669"/>
    <property type="project" value="InterPro"/>
</dbReference>
<organism evidence="2">
    <name type="scientific">Trepomonas sp. PC1</name>
    <dbReference type="NCBI Taxonomy" id="1076344"/>
    <lineage>
        <taxon>Eukaryota</taxon>
        <taxon>Metamonada</taxon>
        <taxon>Diplomonadida</taxon>
        <taxon>Hexamitidae</taxon>
        <taxon>Hexamitinae</taxon>
        <taxon>Trepomonas</taxon>
    </lineage>
</organism>
<proteinExistence type="predicted"/>
<dbReference type="SMART" id="SM00175">
    <property type="entry name" value="RAB"/>
    <property type="match status" value="1"/>
</dbReference>
<gene>
    <name evidence="2" type="ORF">TPC1_15615</name>
</gene>
<name>A0A146K6K1_9EUKA</name>
<dbReference type="PANTHER" id="PTHR47978">
    <property type="match status" value="1"/>
</dbReference>
<accession>A0A146K6K1</accession>
<dbReference type="GO" id="GO:0003924">
    <property type="term" value="F:GTPase activity"/>
    <property type="evidence" value="ECO:0007669"/>
    <property type="project" value="InterPro"/>
</dbReference>
<dbReference type="Gene3D" id="3.40.50.300">
    <property type="entry name" value="P-loop containing nucleotide triphosphate hydrolases"/>
    <property type="match status" value="1"/>
</dbReference>
<dbReference type="PRINTS" id="PR00449">
    <property type="entry name" value="RASTRNSFRMNG"/>
</dbReference>